<dbReference type="PROSITE" id="PS00178">
    <property type="entry name" value="AA_TRNA_LIGASE_I"/>
    <property type="match status" value="1"/>
</dbReference>
<dbReference type="InterPro" id="IPR014729">
    <property type="entry name" value="Rossmann-like_a/b/a_fold"/>
</dbReference>
<organism evidence="13 14">
    <name type="scientific">Besnoitia besnoiti</name>
    <name type="common">Apicomplexan protozoan</name>
    <dbReference type="NCBI Taxonomy" id="94643"/>
    <lineage>
        <taxon>Eukaryota</taxon>
        <taxon>Sar</taxon>
        <taxon>Alveolata</taxon>
        <taxon>Apicomplexa</taxon>
        <taxon>Conoidasida</taxon>
        <taxon>Coccidia</taxon>
        <taxon>Eucoccidiorida</taxon>
        <taxon>Eimeriorina</taxon>
        <taxon>Sarcocystidae</taxon>
        <taxon>Besnoitia</taxon>
    </lineage>
</organism>
<dbReference type="PRINTS" id="PR00985">
    <property type="entry name" value="TRNASYNTHLEU"/>
</dbReference>
<dbReference type="KEGG" id="bbes:BESB_049600"/>
<evidence type="ECO:0000259" key="12">
    <source>
        <dbReference type="Pfam" id="PF08264"/>
    </source>
</evidence>
<dbReference type="InterPro" id="IPR001412">
    <property type="entry name" value="aa-tRNA-synth_I_CS"/>
</dbReference>
<keyword evidence="5" id="KW-0067">ATP-binding</keyword>
<evidence type="ECO:0000256" key="5">
    <source>
        <dbReference type="ARBA" id="ARBA00022840"/>
    </source>
</evidence>
<keyword evidence="6" id="KW-0648">Protein biosynthesis</keyword>
<feature type="compositionally biased region" description="Polar residues" evidence="10">
    <location>
        <begin position="358"/>
        <end position="369"/>
    </location>
</feature>
<evidence type="ECO:0000256" key="9">
    <source>
        <dbReference type="ARBA" id="ARBA00047469"/>
    </source>
</evidence>
<dbReference type="FunFam" id="1.10.730.10:FF:000002">
    <property type="entry name" value="Leucine--tRNA ligase"/>
    <property type="match status" value="1"/>
</dbReference>
<dbReference type="SUPFAM" id="SSF47323">
    <property type="entry name" value="Anticodon-binding domain of a subclass of class I aminoacyl-tRNA synthetases"/>
    <property type="match status" value="1"/>
</dbReference>
<feature type="compositionally biased region" description="Polar residues" evidence="10">
    <location>
        <begin position="980"/>
        <end position="997"/>
    </location>
</feature>
<feature type="compositionally biased region" description="Low complexity" evidence="10">
    <location>
        <begin position="235"/>
        <end position="245"/>
    </location>
</feature>
<dbReference type="GO" id="GO:0006429">
    <property type="term" value="P:leucyl-tRNA aminoacylation"/>
    <property type="evidence" value="ECO:0007669"/>
    <property type="project" value="InterPro"/>
</dbReference>
<feature type="compositionally biased region" description="Basic and acidic residues" evidence="10">
    <location>
        <begin position="849"/>
        <end position="860"/>
    </location>
</feature>
<comment type="caution">
    <text evidence="13">The sequence shown here is derived from an EMBL/GenBank/DDBJ whole genome shotgun (WGS) entry which is preliminary data.</text>
</comment>
<evidence type="ECO:0000256" key="2">
    <source>
        <dbReference type="ARBA" id="ARBA00013164"/>
    </source>
</evidence>
<dbReference type="Pfam" id="PF00133">
    <property type="entry name" value="tRNA-synt_1"/>
    <property type="match status" value="2"/>
</dbReference>
<evidence type="ECO:0000256" key="10">
    <source>
        <dbReference type="SAM" id="MobiDB-lite"/>
    </source>
</evidence>
<dbReference type="GeneID" id="40309890"/>
<evidence type="ECO:0000313" key="13">
    <source>
        <dbReference type="EMBL" id="PFH36768.1"/>
    </source>
</evidence>
<feature type="region of interest" description="Disordered" evidence="10">
    <location>
        <begin position="965"/>
        <end position="1007"/>
    </location>
</feature>
<feature type="compositionally biased region" description="Low complexity" evidence="10">
    <location>
        <begin position="800"/>
        <end position="810"/>
    </location>
</feature>
<feature type="region of interest" description="Disordered" evidence="10">
    <location>
        <begin position="324"/>
        <end position="453"/>
    </location>
</feature>
<feature type="domain" description="Aminoacyl-tRNA synthetase class Ia" evidence="11">
    <location>
        <begin position="1267"/>
        <end position="1296"/>
    </location>
</feature>
<dbReference type="PANTHER" id="PTHR43740:SF2">
    <property type="entry name" value="LEUCINE--TRNA LIGASE, MITOCHONDRIAL"/>
    <property type="match status" value="1"/>
</dbReference>
<dbReference type="OrthoDB" id="15954at2759"/>
<dbReference type="STRING" id="94643.A0A2A9ME28"/>
<comment type="similarity">
    <text evidence="1">Belongs to the class-I aminoacyl-tRNA synthetase family.</text>
</comment>
<evidence type="ECO:0000256" key="4">
    <source>
        <dbReference type="ARBA" id="ARBA00022741"/>
    </source>
</evidence>
<dbReference type="GO" id="GO:0002161">
    <property type="term" value="F:aminoacyl-tRNA deacylase activity"/>
    <property type="evidence" value="ECO:0007669"/>
    <property type="project" value="InterPro"/>
</dbReference>
<gene>
    <name evidence="13" type="ORF">BESB_049600</name>
</gene>
<keyword evidence="14" id="KW-1185">Reference proteome</keyword>
<dbReference type="Pfam" id="PF08264">
    <property type="entry name" value="Anticodon_1"/>
    <property type="match status" value="1"/>
</dbReference>
<dbReference type="GO" id="GO:0005524">
    <property type="term" value="F:ATP binding"/>
    <property type="evidence" value="ECO:0007669"/>
    <property type="project" value="UniProtKB-KW"/>
</dbReference>
<keyword evidence="4" id="KW-0547">Nucleotide-binding</keyword>
<dbReference type="Gene3D" id="3.90.740.10">
    <property type="entry name" value="Valyl/Leucyl/Isoleucyl-tRNA synthetase, editing domain"/>
    <property type="match status" value="1"/>
</dbReference>
<evidence type="ECO:0000256" key="6">
    <source>
        <dbReference type="ARBA" id="ARBA00022917"/>
    </source>
</evidence>
<evidence type="ECO:0000256" key="7">
    <source>
        <dbReference type="ARBA" id="ARBA00023146"/>
    </source>
</evidence>
<dbReference type="CDD" id="cd07958">
    <property type="entry name" value="Anticodon_Ia_Leu_BEm"/>
    <property type="match status" value="1"/>
</dbReference>
<dbReference type="InterPro" id="IPR002300">
    <property type="entry name" value="aa-tRNA-synth_Ia"/>
</dbReference>
<accession>A0A2A9ME28</accession>
<feature type="region of interest" description="Disordered" evidence="10">
    <location>
        <begin position="224"/>
        <end position="248"/>
    </location>
</feature>
<dbReference type="Gene3D" id="3.40.50.620">
    <property type="entry name" value="HUPs"/>
    <property type="match status" value="4"/>
</dbReference>
<keyword evidence="3" id="KW-0436">Ligase</keyword>
<dbReference type="Gene3D" id="1.10.730.10">
    <property type="entry name" value="Isoleucyl-tRNA Synthetase, Domain 1"/>
    <property type="match status" value="1"/>
</dbReference>
<keyword evidence="7 13" id="KW-0030">Aminoacyl-tRNA synthetase</keyword>
<evidence type="ECO:0000259" key="11">
    <source>
        <dbReference type="Pfam" id="PF00133"/>
    </source>
</evidence>
<evidence type="ECO:0000256" key="8">
    <source>
        <dbReference type="ARBA" id="ARBA00030520"/>
    </source>
</evidence>
<name>A0A2A9ME28_BESBE</name>
<evidence type="ECO:0000256" key="1">
    <source>
        <dbReference type="ARBA" id="ARBA00005594"/>
    </source>
</evidence>
<feature type="compositionally biased region" description="Polar residues" evidence="10">
    <location>
        <begin position="811"/>
        <end position="827"/>
    </location>
</feature>
<feature type="domain" description="Methionyl/Valyl/Leucyl/Isoleucyl-tRNA synthetase anticodon-binding" evidence="12">
    <location>
        <begin position="1384"/>
        <end position="1474"/>
    </location>
</feature>
<dbReference type="InterPro" id="IPR009080">
    <property type="entry name" value="tRNAsynth_Ia_anticodon-bd"/>
</dbReference>
<comment type="catalytic activity">
    <reaction evidence="9">
        <text>tRNA(Leu) + L-leucine + ATP = L-leucyl-tRNA(Leu) + AMP + diphosphate</text>
        <dbReference type="Rhea" id="RHEA:11688"/>
        <dbReference type="Rhea" id="RHEA-COMP:9613"/>
        <dbReference type="Rhea" id="RHEA-COMP:9622"/>
        <dbReference type="ChEBI" id="CHEBI:30616"/>
        <dbReference type="ChEBI" id="CHEBI:33019"/>
        <dbReference type="ChEBI" id="CHEBI:57427"/>
        <dbReference type="ChEBI" id="CHEBI:78442"/>
        <dbReference type="ChEBI" id="CHEBI:78494"/>
        <dbReference type="ChEBI" id="CHEBI:456215"/>
        <dbReference type="EC" id="6.1.1.4"/>
    </reaction>
</comment>
<dbReference type="InterPro" id="IPR002302">
    <property type="entry name" value="Leu-tRNA-ligase"/>
</dbReference>
<feature type="domain" description="Aminoacyl-tRNA synthetase class Ia" evidence="11">
    <location>
        <begin position="483"/>
        <end position="605"/>
    </location>
</feature>
<dbReference type="VEuPathDB" id="ToxoDB:BESB_049600"/>
<feature type="compositionally biased region" description="Basic and acidic residues" evidence="10">
    <location>
        <begin position="966"/>
        <end position="979"/>
    </location>
</feature>
<dbReference type="EC" id="6.1.1.4" evidence="2"/>
<dbReference type="GO" id="GO:0004823">
    <property type="term" value="F:leucine-tRNA ligase activity"/>
    <property type="evidence" value="ECO:0007669"/>
    <property type="project" value="UniProtKB-EC"/>
</dbReference>
<reference evidence="13 14" key="1">
    <citation type="submission" date="2017-09" db="EMBL/GenBank/DDBJ databases">
        <title>Genome sequencing of Besnoitia besnoiti strain Bb-Ger1.</title>
        <authorList>
            <person name="Schares G."/>
            <person name="Venepally P."/>
            <person name="Lorenzi H.A."/>
        </authorList>
    </citation>
    <scope>NUCLEOTIDE SEQUENCE [LARGE SCALE GENOMIC DNA]</scope>
    <source>
        <strain evidence="13 14">Bb-Ger1</strain>
    </source>
</reference>
<dbReference type="EMBL" id="NWUJ01000003">
    <property type="protein sequence ID" value="PFH36768.1"/>
    <property type="molecule type" value="Genomic_DNA"/>
</dbReference>
<dbReference type="RefSeq" id="XP_029220777.1">
    <property type="nucleotide sequence ID" value="XM_029363411.1"/>
</dbReference>
<dbReference type="GO" id="GO:0005829">
    <property type="term" value="C:cytosol"/>
    <property type="evidence" value="ECO:0007669"/>
    <property type="project" value="TreeGrafter"/>
</dbReference>
<sequence length="1563" mass="169851">MCGLRCAFLREKLTAFLLLILVCWTRWILKDDRCCSPRAALASFLLPLTPTQHSRHRHAHWWVPFRADDLGLLSQSTVFSIARRPAESRKVASFVSPCARLGAAGQLTGLHPGTHPRGCDSVQCSGKRTAPLTVSVSDCGRRTTCSPVASSGMRGGDWRLCCCDNRRSATGGKTGSAAVCSSSPSSLRLASHPATSPSPAVLVYPFKEIEEKWARYYSDNPGDFSPPLPSRAEEAQPSPAPQAEPVRAETCPVSCVLPTDQRGGPSPSDKDLAFRAEDKRKFYILSMIPYPSGAGLHVGHSLTYTAADVVARYQRLRLRGELLRAKQRREEPTETFAEETDTGTPGRGGVTPPAKATGSCTPSAGSQSDDAAAEGSRSSVGRSGGLRDGSSSTRRAQRFPQTSVPPAGGERKDESTVAEEAVASGQTSADGVQVQETAPEPQSGETGGPALQPDVLHVMGWDSFGLPAEQHAVASGISPRVSVKNNIDRFRKQLQRLGICADWRREVNTSSPSFYKWTQWIFVQMMKRGLVYEKIANVNWCEALGTVLANEEVVDGFSERGGFPVSSRKLAQWHLRITAYAEKLLAGLKKLDWPSDVKRMQRNWIGRRDVLELDLPVFAAPDTRESSRALRGQAPILDSIPAVGATSRVATESLRCVALSPELICGSAFVLIHSCHPDARSLARTAAARDYVEEASVRAAVSDQEKGEGSSEGHFSGSAVQHPLFPSRRLPVWLSDRLFTQLQGFGNFFNETDALLVSPDGDFRARGFAEAAGIDIIRILEVPGPTGGNAPSQSEPNEMETAAAEATASAGSNQTAVRSVSMATSDPNGGGGEQTACKDTLTSGPAQRSEPDCQKDDNDTRLVVPKSPETEETRLMNSEVEGLSLNGKSLACARQEVLRFFTGGRMRGYHKVRYAMRDWLFSRQRCWGEPMPLVRSTKNDGPQSVFPVDEADLPVLLPDELPLKGQRAESKAEPRERTHSSNAGANETRNSLRNQPTSPVPAAEDEGTPAATLAPLYALPQWWNATLALREVGGMQMASTLRNAGEDKPGLTKHSESDLEVDPLPARACQRETSTMPQWAGSSWYFLRFLDPQNTREPFARRLANFWMPVDMYIGGKEHAVTHLLYARFWHKVLHDLGLVDSDEPFRRLVTPGIILGTPQYFVFKRQDTGDAVSSETVDLIETNTAREKRYRGGVQVPGSSRIGVGSAFQSPPHAQDSLTEKAVGIHRPSGQHVYAAEVPASRVAVTPTGVAVLRDNTDVKLCRRHEKMSKSRGNVVSPDDIIDVHGADALRLYLLFMGPLESRKIWNTSGVVGAARFLNRVWHLFVLPGGEGSFEKEGPLRAPCATPATAGSVMGEYHTGTPKKLKLLNAAPSAFERTLLTPLIRRVTTDIERMSMNTAIAALMAAVRKLAVWTASGNTVSVRAAIDLIRLLHPFAPFITEELWHMICATFPDACATPSRSSLLASAIWPVIGREAGHISSRSDGAVEDETGTKSVVFSVHVDGKLQGTVHVPPTAADDEEKVTALARRFLSVTGWGARKPEAGRFARIVFIPSRHIINFVT</sequence>
<evidence type="ECO:0000313" key="14">
    <source>
        <dbReference type="Proteomes" id="UP000224006"/>
    </source>
</evidence>
<dbReference type="InterPro" id="IPR013155">
    <property type="entry name" value="M/V/L/I-tRNA-synth_anticd-bd"/>
</dbReference>
<dbReference type="SUPFAM" id="SSF52374">
    <property type="entry name" value="Nucleotidylyl transferase"/>
    <property type="match status" value="2"/>
</dbReference>
<dbReference type="Proteomes" id="UP000224006">
    <property type="component" value="Chromosome III"/>
</dbReference>
<dbReference type="PANTHER" id="PTHR43740">
    <property type="entry name" value="LEUCYL-TRNA SYNTHETASE"/>
    <property type="match status" value="1"/>
</dbReference>
<feature type="compositionally biased region" description="Polar residues" evidence="10">
    <location>
        <begin position="424"/>
        <end position="436"/>
    </location>
</feature>
<dbReference type="InterPro" id="IPR009008">
    <property type="entry name" value="Val/Leu/Ile-tRNA-synth_edit"/>
</dbReference>
<proteinExistence type="inferred from homology"/>
<feature type="region of interest" description="Disordered" evidence="10">
    <location>
        <begin position="784"/>
        <end position="862"/>
    </location>
</feature>
<protein>
    <recommendedName>
        <fullName evidence="2">leucine--tRNA ligase</fullName>
        <ecNumber evidence="2">6.1.1.4</ecNumber>
    </recommendedName>
    <alternativeName>
        <fullName evidence="8">Leucyl-tRNA synthetase</fullName>
    </alternativeName>
</protein>
<evidence type="ECO:0000256" key="3">
    <source>
        <dbReference type="ARBA" id="ARBA00022598"/>
    </source>
</evidence>